<keyword evidence="3" id="KW-1185">Reference proteome</keyword>
<evidence type="ECO:0000256" key="1">
    <source>
        <dbReference type="SAM" id="Phobius"/>
    </source>
</evidence>
<dbReference type="RefSeq" id="WP_251739248.1">
    <property type="nucleotide sequence ID" value="NZ_JBHUOJ010000026.1"/>
</dbReference>
<dbReference type="Proteomes" id="UP001597438">
    <property type="component" value="Unassembled WGS sequence"/>
</dbReference>
<organism evidence="2 3">
    <name type="scientific">Christiangramia antarctica</name>
    <dbReference type="NCBI Taxonomy" id="2058158"/>
    <lineage>
        <taxon>Bacteria</taxon>
        <taxon>Pseudomonadati</taxon>
        <taxon>Bacteroidota</taxon>
        <taxon>Flavobacteriia</taxon>
        <taxon>Flavobacteriales</taxon>
        <taxon>Flavobacteriaceae</taxon>
        <taxon>Christiangramia</taxon>
    </lineage>
</organism>
<feature type="transmembrane region" description="Helical" evidence="1">
    <location>
        <begin position="245"/>
        <end position="264"/>
    </location>
</feature>
<protein>
    <submittedName>
        <fullName evidence="2">DUF3667 domain-containing protein</fullName>
    </submittedName>
</protein>
<evidence type="ECO:0000313" key="3">
    <source>
        <dbReference type="Proteomes" id="UP001597438"/>
    </source>
</evidence>
<dbReference type="Pfam" id="PF12412">
    <property type="entry name" value="DUF3667"/>
    <property type="match status" value="1"/>
</dbReference>
<proteinExistence type="predicted"/>
<feature type="transmembrane region" description="Helical" evidence="1">
    <location>
        <begin position="332"/>
        <end position="360"/>
    </location>
</feature>
<sequence>MEKERSLAKYRGEKCLNCGHPLDKSDRFCPNCSQLNSYKKLSFKDFFNEFFSGLFAYDSRLNNTLFTILFKPGKIAKEYIEGKRVKYVNPFRFLLSIAIIFFLIFGTFNEWNFSDSVSPRESMKNLTPEEKAEIEQELKQVKVPFSFNMDSSGDEAIKTDKKTYLDDYETDEKLNSYGFFEEIGKRTNLYTEFNSDTDIVLPKIALDSLHHPQTAYNNYLYEKSVNFNEIKKNPRSFVNYMLQKMPLFIFFFLPVLALFFWLLYMRKPYTYMEHLVFTFYTQSVYLILTGVAVLLGAIFENFSFIGLFNLVFLFYLYKSLRRFYGQGRVKTILKFLCLNVIFFTLAFIGFIISLFFTVALY</sequence>
<name>A0ABW5X883_9FLAO</name>
<keyword evidence="1" id="KW-0812">Transmembrane</keyword>
<feature type="transmembrane region" description="Helical" evidence="1">
    <location>
        <begin position="302"/>
        <end position="320"/>
    </location>
</feature>
<evidence type="ECO:0000313" key="2">
    <source>
        <dbReference type="EMBL" id="MFD2833889.1"/>
    </source>
</evidence>
<comment type="caution">
    <text evidence="2">The sequence shown here is derived from an EMBL/GenBank/DDBJ whole genome shotgun (WGS) entry which is preliminary data.</text>
</comment>
<reference evidence="3" key="1">
    <citation type="journal article" date="2019" name="Int. J. Syst. Evol. Microbiol.">
        <title>The Global Catalogue of Microorganisms (GCM) 10K type strain sequencing project: providing services to taxonomists for standard genome sequencing and annotation.</title>
        <authorList>
            <consortium name="The Broad Institute Genomics Platform"/>
            <consortium name="The Broad Institute Genome Sequencing Center for Infectious Disease"/>
            <person name="Wu L."/>
            <person name="Ma J."/>
        </authorList>
    </citation>
    <scope>NUCLEOTIDE SEQUENCE [LARGE SCALE GENOMIC DNA]</scope>
    <source>
        <strain evidence="3">KCTC 52925</strain>
    </source>
</reference>
<dbReference type="EMBL" id="JBHUOJ010000026">
    <property type="protein sequence ID" value="MFD2833889.1"/>
    <property type="molecule type" value="Genomic_DNA"/>
</dbReference>
<accession>A0ABW5X883</accession>
<feature type="transmembrane region" description="Helical" evidence="1">
    <location>
        <begin position="91"/>
        <end position="108"/>
    </location>
</feature>
<keyword evidence="1" id="KW-1133">Transmembrane helix</keyword>
<feature type="transmembrane region" description="Helical" evidence="1">
    <location>
        <begin position="276"/>
        <end position="296"/>
    </location>
</feature>
<keyword evidence="1" id="KW-0472">Membrane</keyword>
<dbReference type="InterPro" id="IPR022134">
    <property type="entry name" value="DUF3667"/>
</dbReference>
<gene>
    <name evidence="2" type="ORF">ACFSYS_11365</name>
</gene>